<dbReference type="SUPFAM" id="SSF52266">
    <property type="entry name" value="SGNH hydrolase"/>
    <property type="match status" value="1"/>
</dbReference>
<feature type="chain" id="PRO_5040809388" evidence="1">
    <location>
        <begin position="24"/>
        <end position="302"/>
    </location>
</feature>
<reference evidence="3" key="1">
    <citation type="submission" date="2022-08" db="EMBL/GenBank/DDBJ databases">
        <authorList>
            <person name="Tistechok S."/>
            <person name="Samborskyy M."/>
            <person name="Roman I."/>
        </authorList>
    </citation>
    <scope>NUCLEOTIDE SEQUENCE</scope>
    <source>
        <strain evidence="3">DSM 103496</strain>
    </source>
</reference>
<evidence type="ECO:0000256" key="1">
    <source>
        <dbReference type="SAM" id="SignalP"/>
    </source>
</evidence>
<feature type="signal peptide" evidence="1">
    <location>
        <begin position="1"/>
        <end position="23"/>
    </location>
</feature>
<dbReference type="EMBL" id="JANYMP010000001">
    <property type="protein sequence ID" value="MCS7475901.1"/>
    <property type="molecule type" value="Genomic_DNA"/>
</dbReference>
<sequence>MVNRGVRPALVGALLVVLGACSAGPVDGPAPTSTTTSPPPVERVLVSLGDSYATGYRPTDAGVPAGPSEDGFAHLVADQADLELINVACSGATSAQLRDQTGCALRNRPVDGVDVTGSTQLDAAVRALRENAGRVGLVTVVIGGNDLAPCALSSDAVACATQAVAGIRANLASVLPALREAAGDAPIVGLTYPDVFLGAWVSSEFPNGQALARLSVPLFRDVLNTALAEEYGKVGASFVDVTAATGGYEPLTEVTQDPTYGPIPTPVAKVCALTYFCRHTDVHPTPAGHQEIATAVLAATGR</sequence>
<dbReference type="RefSeq" id="WP_259621400.1">
    <property type="nucleotide sequence ID" value="NZ_JANYMP010000001.1"/>
</dbReference>
<keyword evidence="4" id="KW-1185">Reference proteome</keyword>
<dbReference type="Gene3D" id="3.40.50.1110">
    <property type="entry name" value="SGNH hydrolase"/>
    <property type="match status" value="1"/>
</dbReference>
<accession>A0A9X2VG12</accession>
<dbReference type="Pfam" id="PF13472">
    <property type="entry name" value="Lipase_GDSL_2"/>
    <property type="match status" value="1"/>
</dbReference>
<dbReference type="InterPro" id="IPR013830">
    <property type="entry name" value="SGNH_hydro"/>
</dbReference>
<keyword evidence="1" id="KW-0732">Signal</keyword>
<dbReference type="Proteomes" id="UP001141259">
    <property type="component" value="Unassembled WGS sequence"/>
</dbReference>
<name>A0A9X2VG12_9PSEU</name>
<protein>
    <submittedName>
        <fullName evidence="3">GDSL-type esterase/lipase family protein</fullName>
    </submittedName>
</protein>
<evidence type="ECO:0000313" key="3">
    <source>
        <dbReference type="EMBL" id="MCS7475901.1"/>
    </source>
</evidence>
<dbReference type="AlphaFoldDB" id="A0A9X2VG12"/>
<proteinExistence type="predicted"/>
<dbReference type="PROSITE" id="PS51257">
    <property type="entry name" value="PROKAR_LIPOPROTEIN"/>
    <property type="match status" value="1"/>
</dbReference>
<feature type="domain" description="SGNH hydrolase-type esterase" evidence="2">
    <location>
        <begin position="48"/>
        <end position="290"/>
    </location>
</feature>
<organism evidence="3 4">
    <name type="scientific">Umezawaea endophytica</name>
    <dbReference type="NCBI Taxonomy" id="1654476"/>
    <lineage>
        <taxon>Bacteria</taxon>
        <taxon>Bacillati</taxon>
        <taxon>Actinomycetota</taxon>
        <taxon>Actinomycetes</taxon>
        <taxon>Pseudonocardiales</taxon>
        <taxon>Pseudonocardiaceae</taxon>
        <taxon>Umezawaea</taxon>
    </lineage>
</organism>
<gene>
    <name evidence="3" type="ORF">NZH93_03470</name>
</gene>
<evidence type="ECO:0000259" key="2">
    <source>
        <dbReference type="Pfam" id="PF13472"/>
    </source>
</evidence>
<evidence type="ECO:0000313" key="4">
    <source>
        <dbReference type="Proteomes" id="UP001141259"/>
    </source>
</evidence>
<dbReference type="InterPro" id="IPR036514">
    <property type="entry name" value="SGNH_hydro_sf"/>
</dbReference>
<comment type="caution">
    <text evidence="3">The sequence shown here is derived from an EMBL/GenBank/DDBJ whole genome shotgun (WGS) entry which is preliminary data.</text>
</comment>